<dbReference type="SMART" id="SM00256">
    <property type="entry name" value="FBOX"/>
    <property type="match status" value="1"/>
</dbReference>
<protein>
    <submittedName>
        <fullName evidence="2">F-box/WD repeat-containing protein 4</fullName>
    </submittedName>
</protein>
<dbReference type="STRING" id="66420.A0A194PL91"/>
<name>A0A194PL91_PAPXU</name>
<dbReference type="Pfam" id="PF12937">
    <property type="entry name" value="F-box-like"/>
    <property type="match status" value="1"/>
</dbReference>
<organism evidence="2 3">
    <name type="scientific">Papilio xuthus</name>
    <name type="common">Asian swallowtail butterfly</name>
    <dbReference type="NCBI Taxonomy" id="66420"/>
    <lineage>
        <taxon>Eukaryota</taxon>
        <taxon>Metazoa</taxon>
        <taxon>Ecdysozoa</taxon>
        <taxon>Arthropoda</taxon>
        <taxon>Hexapoda</taxon>
        <taxon>Insecta</taxon>
        <taxon>Pterygota</taxon>
        <taxon>Neoptera</taxon>
        <taxon>Endopterygota</taxon>
        <taxon>Lepidoptera</taxon>
        <taxon>Glossata</taxon>
        <taxon>Ditrysia</taxon>
        <taxon>Papilionoidea</taxon>
        <taxon>Papilionidae</taxon>
        <taxon>Papilioninae</taxon>
        <taxon>Papilio</taxon>
    </lineage>
</organism>
<dbReference type="InterPro" id="IPR015943">
    <property type="entry name" value="WD40/YVTN_repeat-like_dom_sf"/>
</dbReference>
<reference evidence="2 3" key="1">
    <citation type="journal article" date="2015" name="Nat. Commun.">
        <title>Outbred genome sequencing and CRISPR/Cas9 gene editing in butterflies.</title>
        <authorList>
            <person name="Li X."/>
            <person name="Fan D."/>
            <person name="Zhang W."/>
            <person name="Liu G."/>
            <person name="Zhang L."/>
            <person name="Zhao L."/>
            <person name="Fang X."/>
            <person name="Chen L."/>
            <person name="Dong Y."/>
            <person name="Chen Y."/>
            <person name="Ding Y."/>
            <person name="Zhao R."/>
            <person name="Feng M."/>
            <person name="Zhu Y."/>
            <person name="Feng Y."/>
            <person name="Jiang X."/>
            <person name="Zhu D."/>
            <person name="Xiang H."/>
            <person name="Feng X."/>
            <person name="Li S."/>
            <person name="Wang J."/>
            <person name="Zhang G."/>
            <person name="Kronforst M.R."/>
            <person name="Wang W."/>
        </authorList>
    </citation>
    <scope>NUCLEOTIDE SEQUENCE [LARGE SCALE GENOMIC DNA]</scope>
    <source>
        <strain evidence="2">Ya'a_city_454_Px</strain>
        <tissue evidence="2">Whole body</tissue>
    </source>
</reference>
<dbReference type="AlphaFoldDB" id="A0A194PL91"/>
<dbReference type="SUPFAM" id="SSF81383">
    <property type="entry name" value="F-box domain"/>
    <property type="match status" value="1"/>
</dbReference>
<dbReference type="PANTHER" id="PTHR14381:SF1">
    <property type="entry name" value="F-BOX_WD REPEAT-CONTAINING PROTEIN 4"/>
    <property type="match status" value="1"/>
</dbReference>
<feature type="domain" description="F-box" evidence="1">
    <location>
        <begin position="3"/>
        <end position="50"/>
    </location>
</feature>
<dbReference type="InterPro" id="IPR036322">
    <property type="entry name" value="WD40_repeat_dom_sf"/>
</dbReference>
<dbReference type="GO" id="GO:0031146">
    <property type="term" value="P:SCF-dependent proteasomal ubiquitin-dependent protein catabolic process"/>
    <property type="evidence" value="ECO:0007669"/>
    <property type="project" value="TreeGrafter"/>
</dbReference>
<dbReference type="InterPro" id="IPR001810">
    <property type="entry name" value="F-box_dom"/>
</dbReference>
<dbReference type="PANTHER" id="PTHR14381">
    <property type="entry name" value="DACTYLIN"/>
    <property type="match status" value="1"/>
</dbReference>
<evidence type="ECO:0000259" key="1">
    <source>
        <dbReference type="PROSITE" id="PS50181"/>
    </source>
</evidence>
<evidence type="ECO:0000313" key="2">
    <source>
        <dbReference type="EMBL" id="KPI94201.1"/>
    </source>
</evidence>
<gene>
    <name evidence="2" type="ORF">RR46_06652</name>
</gene>
<keyword evidence="3" id="KW-1185">Reference proteome</keyword>
<dbReference type="PROSITE" id="PS50181">
    <property type="entry name" value="FBOX"/>
    <property type="match status" value="1"/>
</dbReference>
<dbReference type="GO" id="GO:0019005">
    <property type="term" value="C:SCF ubiquitin ligase complex"/>
    <property type="evidence" value="ECO:0007669"/>
    <property type="project" value="TreeGrafter"/>
</dbReference>
<proteinExistence type="predicted"/>
<sequence>MHGITLLELPLDILAKIFSILDGSDLSNLIRTCKTLKNFILHDNTIWRNIAKKRLIIRDHLASVPDSRSWYSRCRISHNWCKGIFKKQRALHYDTLYIPWLELHKSQMLLLALGSEMFCFSTDRKGSPNCRTSLWSLHVPIIRRYDIRTNDISRFVIKDNILLCGNRDGSAAVFHSNNPRKKPSLLCHIDDCHQNGEVEVTAIEGIKTEDKLCLLTGSCKSSELCLWSWNCSEDNYDHLSDRMQNSECKQTIQISCEEVGIRCLSMNKTNNKLAIGLAGNTRPLLLDCQMCSFQLPIDQSLNMKRDAVKDITWHNENTIAYVSHAGRMQLLDIRTNHVIYRNMDPFHSSLYCLKTDGNNALIAGASEFSRCVLFDDRQPGRHVQMYFTQKNASPVYSLVFNSTKLIAAADRSIGLVDFDVNSSVTRRYDYSDVFEFVKR</sequence>
<dbReference type="Gene3D" id="2.130.10.10">
    <property type="entry name" value="YVTN repeat-like/Quinoprotein amine dehydrogenase"/>
    <property type="match status" value="1"/>
</dbReference>
<dbReference type="Gene3D" id="1.20.1280.50">
    <property type="match status" value="1"/>
</dbReference>
<dbReference type="InterPro" id="IPR036047">
    <property type="entry name" value="F-box-like_dom_sf"/>
</dbReference>
<dbReference type="SUPFAM" id="SSF50978">
    <property type="entry name" value="WD40 repeat-like"/>
    <property type="match status" value="1"/>
</dbReference>
<dbReference type="Proteomes" id="UP000053268">
    <property type="component" value="Unassembled WGS sequence"/>
</dbReference>
<accession>A0A194PL91</accession>
<evidence type="ECO:0000313" key="3">
    <source>
        <dbReference type="Proteomes" id="UP000053268"/>
    </source>
</evidence>
<dbReference type="InterPro" id="IPR052301">
    <property type="entry name" value="SCF_F-box/WD-repeat"/>
</dbReference>
<dbReference type="EMBL" id="KQ459600">
    <property type="protein sequence ID" value="KPI94201.1"/>
    <property type="molecule type" value="Genomic_DNA"/>
</dbReference>